<keyword evidence="2" id="KW-1185">Reference proteome</keyword>
<evidence type="ECO:0000313" key="1">
    <source>
        <dbReference type="EMBL" id="KAH6928747.1"/>
    </source>
</evidence>
<proteinExistence type="predicted"/>
<protein>
    <submittedName>
        <fullName evidence="1">Uncharacterized protein</fullName>
    </submittedName>
</protein>
<accession>A0ACB7S6D4</accession>
<dbReference type="EMBL" id="CM023486">
    <property type="protein sequence ID" value="KAH6928747.1"/>
    <property type="molecule type" value="Genomic_DNA"/>
</dbReference>
<gene>
    <name evidence="1" type="ORF">HPB50_019096</name>
</gene>
<comment type="caution">
    <text evidence="1">The sequence shown here is derived from an EMBL/GenBank/DDBJ whole genome shotgun (WGS) entry which is preliminary data.</text>
</comment>
<sequence>MFAPVPPAVSLRTRPRFVHLWYIPLSGGQWRTPVPTTGRSVTLVVYLVTSRDIAIAVSRRTVAASCLVRIRPSNLRPPRLGSPDRCQMTKIADLHLTATRHLLGAARFRRCAVVLQRQNV</sequence>
<dbReference type="Proteomes" id="UP000821845">
    <property type="component" value="Chromosome 6"/>
</dbReference>
<reference evidence="1" key="1">
    <citation type="submission" date="2020-05" db="EMBL/GenBank/DDBJ databases">
        <title>Large-scale comparative analyses of tick genomes elucidate their genetic diversity and vector capacities.</title>
        <authorList>
            <person name="Jia N."/>
            <person name="Wang J."/>
            <person name="Shi W."/>
            <person name="Du L."/>
            <person name="Sun Y."/>
            <person name="Zhan W."/>
            <person name="Jiang J."/>
            <person name="Wang Q."/>
            <person name="Zhang B."/>
            <person name="Ji P."/>
            <person name="Sakyi L.B."/>
            <person name="Cui X."/>
            <person name="Yuan T."/>
            <person name="Jiang B."/>
            <person name="Yang W."/>
            <person name="Lam T.T.-Y."/>
            <person name="Chang Q."/>
            <person name="Ding S."/>
            <person name="Wang X."/>
            <person name="Zhu J."/>
            <person name="Ruan X."/>
            <person name="Zhao L."/>
            <person name="Wei J."/>
            <person name="Que T."/>
            <person name="Du C."/>
            <person name="Cheng J."/>
            <person name="Dai P."/>
            <person name="Han X."/>
            <person name="Huang E."/>
            <person name="Gao Y."/>
            <person name="Liu J."/>
            <person name="Shao H."/>
            <person name="Ye R."/>
            <person name="Li L."/>
            <person name="Wei W."/>
            <person name="Wang X."/>
            <person name="Wang C."/>
            <person name="Yang T."/>
            <person name="Huo Q."/>
            <person name="Li W."/>
            <person name="Guo W."/>
            <person name="Chen H."/>
            <person name="Zhou L."/>
            <person name="Ni X."/>
            <person name="Tian J."/>
            <person name="Zhou Y."/>
            <person name="Sheng Y."/>
            <person name="Liu T."/>
            <person name="Pan Y."/>
            <person name="Xia L."/>
            <person name="Li J."/>
            <person name="Zhao F."/>
            <person name="Cao W."/>
        </authorList>
    </citation>
    <scope>NUCLEOTIDE SEQUENCE</scope>
    <source>
        <strain evidence="1">Hyas-2018</strain>
    </source>
</reference>
<evidence type="ECO:0000313" key="2">
    <source>
        <dbReference type="Proteomes" id="UP000821845"/>
    </source>
</evidence>
<organism evidence="1 2">
    <name type="scientific">Hyalomma asiaticum</name>
    <name type="common">Tick</name>
    <dbReference type="NCBI Taxonomy" id="266040"/>
    <lineage>
        <taxon>Eukaryota</taxon>
        <taxon>Metazoa</taxon>
        <taxon>Ecdysozoa</taxon>
        <taxon>Arthropoda</taxon>
        <taxon>Chelicerata</taxon>
        <taxon>Arachnida</taxon>
        <taxon>Acari</taxon>
        <taxon>Parasitiformes</taxon>
        <taxon>Ixodida</taxon>
        <taxon>Ixodoidea</taxon>
        <taxon>Ixodidae</taxon>
        <taxon>Hyalomminae</taxon>
        <taxon>Hyalomma</taxon>
    </lineage>
</organism>
<name>A0ACB7S6D4_HYAAI</name>